<organism evidence="4 5">
    <name type="scientific">Mycolicibacterium tokaiense</name>
    <dbReference type="NCBI Taxonomy" id="39695"/>
    <lineage>
        <taxon>Bacteria</taxon>
        <taxon>Bacillati</taxon>
        <taxon>Actinomycetota</taxon>
        <taxon>Actinomycetes</taxon>
        <taxon>Mycobacteriales</taxon>
        <taxon>Mycobacteriaceae</taxon>
        <taxon>Mycolicibacterium</taxon>
    </lineage>
</organism>
<dbReference type="PANTHER" id="PTHR24201:SF15">
    <property type="entry name" value="ANKYRIN REPEAT DOMAIN-CONTAINING PROTEIN 66"/>
    <property type="match status" value="1"/>
</dbReference>
<dbReference type="Pfam" id="PF13857">
    <property type="entry name" value="Ank_5"/>
    <property type="match status" value="1"/>
</dbReference>
<evidence type="ECO:0000256" key="2">
    <source>
        <dbReference type="ARBA" id="ARBA00023043"/>
    </source>
</evidence>
<evidence type="ECO:0000313" key="5">
    <source>
        <dbReference type="Proteomes" id="UP000254978"/>
    </source>
</evidence>
<dbReference type="InterPro" id="IPR002110">
    <property type="entry name" value="Ankyrin_rpt"/>
</dbReference>
<dbReference type="SMART" id="SM00248">
    <property type="entry name" value="ANK"/>
    <property type="match status" value="2"/>
</dbReference>
<evidence type="ECO:0000313" key="4">
    <source>
        <dbReference type="EMBL" id="STZ56540.1"/>
    </source>
</evidence>
<accession>A0A378T7D6</accession>
<dbReference type="EMBL" id="UGQT01000001">
    <property type="protein sequence ID" value="STZ56540.1"/>
    <property type="molecule type" value="Genomic_DNA"/>
</dbReference>
<dbReference type="Gene3D" id="1.25.40.20">
    <property type="entry name" value="Ankyrin repeat-containing domain"/>
    <property type="match status" value="1"/>
</dbReference>
<dbReference type="SUPFAM" id="SSF48403">
    <property type="entry name" value="Ankyrin repeat"/>
    <property type="match status" value="1"/>
</dbReference>
<gene>
    <name evidence="4" type="ORF">NCTC10821_00033</name>
</gene>
<dbReference type="Proteomes" id="UP000254978">
    <property type="component" value="Unassembled WGS sequence"/>
</dbReference>
<dbReference type="AlphaFoldDB" id="A0A378T7D6"/>
<sequence length="243" mass="26990">MQWEPLLYLCYSRACESVTDALACATTLLDAGADPDAGFLWQGLTPPFTALTGVFGEGEQGPRRQPRHLAEPALAELLLRRGAHPVDQQTLYNRMFRPDNTHLELLFGHGLADAGPGPWETRLGDRMESREQMWRRQLDWAAEHRFADRLRLLARFGIDTSGAEMAPPAPPPDPFARDETGATALHHAAWKGDLPLMRRLLATGADPTVVESRFGGTPADWAEHAYQSEAAQLLTEWATQHPH</sequence>
<proteinExistence type="predicted"/>
<dbReference type="PROSITE" id="PS50088">
    <property type="entry name" value="ANK_REPEAT"/>
    <property type="match status" value="1"/>
</dbReference>
<reference evidence="4 5" key="1">
    <citation type="submission" date="2018-06" db="EMBL/GenBank/DDBJ databases">
        <authorList>
            <consortium name="Pathogen Informatics"/>
            <person name="Doyle S."/>
        </authorList>
    </citation>
    <scope>NUCLEOTIDE SEQUENCE [LARGE SCALE GENOMIC DNA]</scope>
    <source>
        <strain evidence="4 5">NCTC10821</strain>
    </source>
</reference>
<keyword evidence="1" id="KW-0677">Repeat</keyword>
<dbReference type="PROSITE" id="PS50297">
    <property type="entry name" value="ANK_REP_REGION"/>
    <property type="match status" value="1"/>
</dbReference>
<keyword evidence="5" id="KW-1185">Reference proteome</keyword>
<feature type="repeat" description="ANK" evidence="3">
    <location>
        <begin position="180"/>
        <end position="212"/>
    </location>
</feature>
<evidence type="ECO:0000256" key="3">
    <source>
        <dbReference type="PROSITE-ProRule" id="PRU00023"/>
    </source>
</evidence>
<dbReference type="InterPro" id="IPR050776">
    <property type="entry name" value="Ank_Repeat/CDKN_Inhibitor"/>
</dbReference>
<dbReference type="InterPro" id="IPR036770">
    <property type="entry name" value="Ankyrin_rpt-contain_sf"/>
</dbReference>
<protein>
    <submittedName>
        <fullName evidence="4">Ankyrin</fullName>
    </submittedName>
</protein>
<keyword evidence="2 3" id="KW-0040">ANK repeat</keyword>
<dbReference type="PANTHER" id="PTHR24201">
    <property type="entry name" value="ANK_REP_REGION DOMAIN-CONTAINING PROTEIN"/>
    <property type="match status" value="1"/>
</dbReference>
<name>A0A378T7D6_9MYCO</name>
<evidence type="ECO:0000256" key="1">
    <source>
        <dbReference type="ARBA" id="ARBA00022737"/>
    </source>
</evidence>